<evidence type="ECO:0000313" key="3">
    <source>
        <dbReference type="Proteomes" id="UP000626092"/>
    </source>
</evidence>
<proteinExistence type="predicted"/>
<gene>
    <name evidence="2" type="ORF">RHSIM_Rhsim13G0051600</name>
</gene>
<dbReference type="AlphaFoldDB" id="A0A834FXW2"/>
<comment type="caution">
    <text evidence="2">The sequence shown here is derived from an EMBL/GenBank/DDBJ whole genome shotgun (WGS) entry which is preliminary data.</text>
</comment>
<feature type="region of interest" description="Disordered" evidence="1">
    <location>
        <begin position="57"/>
        <end position="83"/>
    </location>
</feature>
<protein>
    <submittedName>
        <fullName evidence="2">Uncharacterized protein</fullName>
    </submittedName>
</protein>
<feature type="region of interest" description="Disordered" evidence="1">
    <location>
        <begin position="21"/>
        <end position="40"/>
    </location>
</feature>
<dbReference type="EMBL" id="WJXA01000013">
    <property type="protein sequence ID" value="KAF7120109.1"/>
    <property type="molecule type" value="Genomic_DNA"/>
</dbReference>
<sequence>MTLHRHPPHLTLPFTNFHHSQNLRKQNGPPRPKHLPSLDLPRRRILSLRRLPLSSGGTCRLGRLGHQPGRSQNGRHPGPPRPQEIRRLDGRLRIQLDFHNKSRRPIGHLVRGLRREGGVLSRWDDGDIRYAGVAADHDVGVPRLERRPVGQQRWCSEFA</sequence>
<keyword evidence="3" id="KW-1185">Reference proteome</keyword>
<dbReference type="Proteomes" id="UP000626092">
    <property type="component" value="Unassembled WGS sequence"/>
</dbReference>
<name>A0A834FXW2_RHOSS</name>
<accession>A0A834FXW2</accession>
<organism evidence="2 3">
    <name type="scientific">Rhododendron simsii</name>
    <name type="common">Sims's rhododendron</name>
    <dbReference type="NCBI Taxonomy" id="118357"/>
    <lineage>
        <taxon>Eukaryota</taxon>
        <taxon>Viridiplantae</taxon>
        <taxon>Streptophyta</taxon>
        <taxon>Embryophyta</taxon>
        <taxon>Tracheophyta</taxon>
        <taxon>Spermatophyta</taxon>
        <taxon>Magnoliopsida</taxon>
        <taxon>eudicotyledons</taxon>
        <taxon>Gunneridae</taxon>
        <taxon>Pentapetalae</taxon>
        <taxon>asterids</taxon>
        <taxon>Ericales</taxon>
        <taxon>Ericaceae</taxon>
        <taxon>Ericoideae</taxon>
        <taxon>Rhodoreae</taxon>
        <taxon>Rhododendron</taxon>
    </lineage>
</organism>
<evidence type="ECO:0000256" key="1">
    <source>
        <dbReference type="SAM" id="MobiDB-lite"/>
    </source>
</evidence>
<evidence type="ECO:0000313" key="2">
    <source>
        <dbReference type="EMBL" id="KAF7120109.1"/>
    </source>
</evidence>
<reference evidence="2" key="1">
    <citation type="submission" date="2019-11" db="EMBL/GenBank/DDBJ databases">
        <authorList>
            <person name="Liu Y."/>
            <person name="Hou J."/>
            <person name="Li T.-Q."/>
            <person name="Guan C.-H."/>
            <person name="Wu X."/>
            <person name="Wu H.-Z."/>
            <person name="Ling F."/>
            <person name="Zhang R."/>
            <person name="Shi X.-G."/>
            <person name="Ren J.-P."/>
            <person name="Chen E.-F."/>
            <person name="Sun J.-M."/>
        </authorList>
    </citation>
    <scope>NUCLEOTIDE SEQUENCE</scope>
    <source>
        <strain evidence="2">Adult_tree_wgs_1</strain>
        <tissue evidence="2">Leaves</tissue>
    </source>
</reference>